<evidence type="ECO:0000313" key="1">
    <source>
        <dbReference type="EMBL" id="GAA4204631.1"/>
    </source>
</evidence>
<dbReference type="EMBL" id="BAABAQ010000014">
    <property type="protein sequence ID" value="GAA4204631.1"/>
    <property type="molecule type" value="Genomic_DNA"/>
</dbReference>
<keyword evidence="2" id="KW-1185">Reference proteome</keyword>
<evidence type="ECO:0000313" key="2">
    <source>
        <dbReference type="Proteomes" id="UP001501251"/>
    </source>
</evidence>
<proteinExistence type="predicted"/>
<accession>A0ABP8BE92</accession>
<gene>
    <name evidence="1" type="ORF">GCM10022252_63980</name>
</gene>
<organism evidence="1 2">
    <name type="scientific">Streptosporangium oxazolinicum</name>
    <dbReference type="NCBI Taxonomy" id="909287"/>
    <lineage>
        <taxon>Bacteria</taxon>
        <taxon>Bacillati</taxon>
        <taxon>Actinomycetota</taxon>
        <taxon>Actinomycetes</taxon>
        <taxon>Streptosporangiales</taxon>
        <taxon>Streptosporangiaceae</taxon>
        <taxon>Streptosporangium</taxon>
    </lineage>
</organism>
<comment type="caution">
    <text evidence="1">The sequence shown here is derived from an EMBL/GenBank/DDBJ whole genome shotgun (WGS) entry which is preliminary data.</text>
</comment>
<dbReference type="Proteomes" id="UP001501251">
    <property type="component" value="Unassembled WGS sequence"/>
</dbReference>
<protein>
    <submittedName>
        <fullName evidence="1">Uncharacterized protein</fullName>
    </submittedName>
</protein>
<name>A0ABP8BE92_9ACTN</name>
<reference evidence="2" key="1">
    <citation type="journal article" date="2019" name="Int. J. Syst. Evol. Microbiol.">
        <title>The Global Catalogue of Microorganisms (GCM) 10K type strain sequencing project: providing services to taxonomists for standard genome sequencing and annotation.</title>
        <authorList>
            <consortium name="The Broad Institute Genomics Platform"/>
            <consortium name="The Broad Institute Genome Sequencing Center for Infectious Disease"/>
            <person name="Wu L."/>
            <person name="Ma J."/>
        </authorList>
    </citation>
    <scope>NUCLEOTIDE SEQUENCE [LARGE SCALE GENOMIC DNA]</scope>
    <source>
        <strain evidence="2">JCM 17388</strain>
    </source>
</reference>
<sequence length="66" mass="7449">MNDRVALFEPGPHGLRVADIGTVQGNLPRHPDGGQHLARFLRIAYEKKRLMPVGEKRGDRMRADET</sequence>